<feature type="modified residue" description="Phosphohistidine" evidence="15">
    <location>
        <position position="861"/>
    </location>
</feature>
<dbReference type="SMART" id="SM00073">
    <property type="entry name" value="HPT"/>
    <property type="match status" value="1"/>
</dbReference>
<dbReference type="Gene3D" id="6.10.340.10">
    <property type="match status" value="1"/>
</dbReference>
<keyword evidence="8 18" id="KW-0812">Transmembrane</keyword>
<dbReference type="InterPro" id="IPR003594">
    <property type="entry name" value="HATPase_dom"/>
</dbReference>
<evidence type="ECO:0000256" key="4">
    <source>
        <dbReference type="ARBA" id="ARBA00022475"/>
    </source>
</evidence>
<dbReference type="Gene3D" id="3.40.50.2300">
    <property type="match status" value="1"/>
</dbReference>
<dbReference type="InterPro" id="IPR003660">
    <property type="entry name" value="HAMP_dom"/>
</dbReference>
<dbReference type="PRINTS" id="PR00344">
    <property type="entry name" value="BCTRLSENSOR"/>
</dbReference>
<dbReference type="Pfam" id="PF01627">
    <property type="entry name" value="Hpt"/>
    <property type="match status" value="1"/>
</dbReference>
<dbReference type="EMBL" id="BSNC01000005">
    <property type="protein sequence ID" value="GLP96875.1"/>
    <property type="molecule type" value="Genomic_DNA"/>
</dbReference>
<keyword evidence="4" id="KW-1003">Cell membrane</keyword>
<dbReference type="SUPFAM" id="SSF55874">
    <property type="entry name" value="ATPase domain of HSP90 chaperone/DNA topoisomerase II/histidine kinase"/>
    <property type="match status" value="1"/>
</dbReference>
<dbReference type="InterPro" id="IPR005467">
    <property type="entry name" value="His_kinase_dom"/>
</dbReference>
<dbReference type="CDD" id="cd17546">
    <property type="entry name" value="REC_hyHK_CKI1_RcsC-like"/>
    <property type="match status" value="1"/>
</dbReference>
<keyword evidence="9" id="KW-0547">Nucleotide-binding</keyword>
<keyword evidence="10 23" id="KW-0418">Kinase</keyword>
<evidence type="ECO:0000259" key="19">
    <source>
        <dbReference type="PROSITE" id="PS50109"/>
    </source>
</evidence>
<evidence type="ECO:0000256" key="2">
    <source>
        <dbReference type="ARBA" id="ARBA00004429"/>
    </source>
</evidence>
<dbReference type="Gene3D" id="3.30.565.10">
    <property type="entry name" value="Histidine kinase-like ATPase, C-terminal domain"/>
    <property type="match status" value="1"/>
</dbReference>
<keyword evidence="12 18" id="KW-1133">Transmembrane helix</keyword>
<dbReference type="Pfam" id="PF09984">
    <property type="entry name" value="sCache_4"/>
    <property type="match status" value="1"/>
</dbReference>
<dbReference type="SUPFAM" id="SSF52172">
    <property type="entry name" value="CheY-like"/>
    <property type="match status" value="1"/>
</dbReference>
<comment type="subcellular location">
    <subcellularLocation>
        <location evidence="2">Cell inner membrane</location>
        <topology evidence="2">Multi-pass membrane protein</topology>
    </subcellularLocation>
</comment>
<dbReference type="InterPro" id="IPR036890">
    <property type="entry name" value="HATPase_C_sf"/>
</dbReference>
<keyword evidence="17" id="KW-0175">Coiled coil</keyword>
<dbReference type="InterPro" id="IPR019247">
    <property type="entry name" value="Histidine_kinase_BarA_N"/>
</dbReference>
<dbReference type="Pfam" id="PF00672">
    <property type="entry name" value="HAMP"/>
    <property type="match status" value="1"/>
</dbReference>
<dbReference type="CDD" id="cd00088">
    <property type="entry name" value="HPT"/>
    <property type="match status" value="1"/>
</dbReference>
<feature type="domain" description="Response regulatory" evidence="20">
    <location>
        <begin position="680"/>
        <end position="796"/>
    </location>
</feature>
<dbReference type="NCBIfam" id="NF008318">
    <property type="entry name" value="PRK11107.1"/>
    <property type="match status" value="1"/>
</dbReference>
<feature type="transmembrane region" description="Helical" evidence="18">
    <location>
        <begin position="12"/>
        <end position="33"/>
    </location>
</feature>
<evidence type="ECO:0000256" key="10">
    <source>
        <dbReference type="ARBA" id="ARBA00022777"/>
    </source>
</evidence>
<evidence type="ECO:0000313" key="24">
    <source>
        <dbReference type="Proteomes" id="UP001161422"/>
    </source>
</evidence>
<dbReference type="PROSITE" id="PS50894">
    <property type="entry name" value="HPT"/>
    <property type="match status" value="1"/>
</dbReference>
<dbReference type="Proteomes" id="UP001161422">
    <property type="component" value="Unassembled WGS sequence"/>
</dbReference>
<sequence length="928" mass="102774">MKTTNYSLRSWVLLLALAPTILVGLLLGSYFTFTRIHDLEETLVNQAIDIAEPLALATEPGFSSADRTQIKHIITAAQQKKSTLIKAIAVFTAQNINHVTTSYHREFELMRLKGPVSTLKQTQIEHIGNALIVRTPVLSHEHDFSEAPKPEHILGYVSMHLNKEHIMLAQHRSAVAAFIIVLLGVQLNLFFSFKLVRSVTRPISQMVDQVARIRKGELDARIDEELIGELNSLKLGINDMAMSLYDYHQEMQNSIDQATSDLRQTIEQIEIQNVELDIAKRKAETASQIKTDFLANMSHELRTPLNGIIGFTRQLQKTQLHRSQRDYLRTIENSARNLLTIINDILDLSKLEADKMTIEHLPFSLYECVEQAVDLLSPAAVDKRLELVVEMDPSIPESLCGDSMRIGQVISNLVANAIKFTDDGVVKVTLKAMNQEGEKLYIRGEIKDSGIGISTSQQEQLFQAFNQADSSITRRYGGTGLGLAICKRLVSKMGGQIGFSSTPRVGSTFWFSLPLTSSPYAIKDLMPAELLSGKRVLLYQPLDQTRQVMAAALAHYQLQVSAFTQPSQLEQQLNQEQSFDYAILAVDEFYDSLRAGELLTRAQAISPRLILTHHNQDLSEIEGMLRRDQDCLMSLPVIHKQLIANMLYPGGQPAESSVPLASAEPVEQAYVMSEPKAQGRVLAVDDNPSNLKLIKTLLEELVTEVVTVSSGNLAIRECRQREFDVIFMDIQMPGIDGLSATRVIRSVGQNRTTPIIAVTAHTLAEEKHKYLGSGMDDYLAKPIDEPALRSTLAHWMAKGHSDQKPAQLAIDWTLALAQANNDPALAQDMVRMLADSLPSAHQDIEAALSSNDTQAGLQSVHKLHGASCYAGVAPLQRQCADVETALKQGQTPEDLEPELLELLDEIIKVESAAAELLESLTLPSDSGQ</sequence>
<comment type="catalytic activity">
    <reaction evidence="1">
        <text>ATP + protein L-histidine = ADP + protein N-phospho-L-histidine.</text>
        <dbReference type="EC" id="2.7.13.3"/>
    </reaction>
</comment>
<dbReference type="SMART" id="SM00388">
    <property type="entry name" value="HisKA"/>
    <property type="match status" value="1"/>
</dbReference>
<feature type="coiled-coil region" evidence="17">
    <location>
        <begin position="248"/>
        <end position="286"/>
    </location>
</feature>
<dbReference type="InterPro" id="IPR001789">
    <property type="entry name" value="Sig_transdc_resp-reg_receiver"/>
</dbReference>
<dbReference type="InterPro" id="IPR036097">
    <property type="entry name" value="HisK_dim/P_sf"/>
</dbReference>
<evidence type="ECO:0000256" key="8">
    <source>
        <dbReference type="ARBA" id="ARBA00022692"/>
    </source>
</evidence>
<evidence type="ECO:0000256" key="16">
    <source>
        <dbReference type="PROSITE-ProRule" id="PRU00169"/>
    </source>
</evidence>
<evidence type="ECO:0000256" key="7">
    <source>
        <dbReference type="ARBA" id="ARBA00022679"/>
    </source>
</evidence>
<dbReference type="GO" id="GO:0005886">
    <property type="term" value="C:plasma membrane"/>
    <property type="evidence" value="ECO:0007669"/>
    <property type="project" value="UniProtKB-SubCell"/>
</dbReference>
<evidence type="ECO:0000256" key="5">
    <source>
        <dbReference type="ARBA" id="ARBA00022519"/>
    </source>
</evidence>
<evidence type="ECO:0000259" key="21">
    <source>
        <dbReference type="PROSITE" id="PS50885"/>
    </source>
</evidence>
<evidence type="ECO:0000256" key="6">
    <source>
        <dbReference type="ARBA" id="ARBA00022553"/>
    </source>
</evidence>
<dbReference type="SUPFAM" id="SSF47384">
    <property type="entry name" value="Homodimeric domain of signal transducing histidine kinase"/>
    <property type="match status" value="1"/>
</dbReference>
<dbReference type="CDD" id="cd16922">
    <property type="entry name" value="HATPase_EvgS-ArcB-TorS-like"/>
    <property type="match status" value="1"/>
</dbReference>
<dbReference type="AlphaFoldDB" id="A0AA37RW49"/>
<dbReference type="FunFam" id="1.10.287.130:FF:000003">
    <property type="entry name" value="Histidine kinase"/>
    <property type="match status" value="1"/>
</dbReference>
<dbReference type="PANTHER" id="PTHR45339:SF1">
    <property type="entry name" value="HYBRID SIGNAL TRANSDUCTION HISTIDINE KINASE J"/>
    <property type="match status" value="1"/>
</dbReference>
<dbReference type="Gene3D" id="1.10.287.130">
    <property type="match status" value="1"/>
</dbReference>
<dbReference type="PROSITE" id="PS50885">
    <property type="entry name" value="HAMP"/>
    <property type="match status" value="1"/>
</dbReference>
<dbReference type="SMART" id="SM00448">
    <property type="entry name" value="REC"/>
    <property type="match status" value="1"/>
</dbReference>
<evidence type="ECO:0000256" key="1">
    <source>
        <dbReference type="ARBA" id="ARBA00000085"/>
    </source>
</evidence>
<dbReference type="CDD" id="cd00082">
    <property type="entry name" value="HisKA"/>
    <property type="match status" value="1"/>
</dbReference>
<dbReference type="InterPro" id="IPR003661">
    <property type="entry name" value="HisK_dim/P_dom"/>
</dbReference>
<organism evidence="23 24">
    <name type="scientific">Paraferrimonas sedimenticola</name>
    <dbReference type="NCBI Taxonomy" id="375674"/>
    <lineage>
        <taxon>Bacteria</taxon>
        <taxon>Pseudomonadati</taxon>
        <taxon>Pseudomonadota</taxon>
        <taxon>Gammaproteobacteria</taxon>
        <taxon>Alteromonadales</taxon>
        <taxon>Ferrimonadaceae</taxon>
        <taxon>Paraferrimonas</taxon>
    </lineage>
</organism>
<keyword evidence="7" id="KW-0808">Transferase</keyword>
<dbReference type="InterPro" id="IPR008207">
    <property type="entry name" value="Sig_transdc_His_kin_Hpt_dom"/>
</dbReference>
<keyword evidence="11" id="KW-0067">ATP-binding</keyword>
<dbReference type="FunFam" id="3.30.565.10:FF:000010">
    <property type="entry name" value="Sensor histidine kinase RcsC"/>
    <property type="match status" value="1"/>
</dbReference>
<evidence type="ECO:0000256" key="9">
    <source>
        <dbReference type="ARBA" id="ARBA00022741"/>
    </source>
</evidence>
<dbReference type="CDD" id="cd06225">
    <property type="entry name" value="HAMP"/>
    <property type="match status" value="1"/>
</dbReference>
<evidence type="ECO:0000256" key="13">
    <source>
        <dbReference type="ARBA" id="ARBA00023012"/>
    </source>
</evidence>
<dbReference type="SUPFAM" id="SSF158472">
    <property type="entry name" value="HAMP domain-like"/>
    <property type="match status" value="1"/>
</dbReference>
<evidence type="ECO:0000259" key="20">
    <source>
        <dbReference type="PROSITE" id="PS50110"/>
    </source>
</evidence>
<dbReference type="InterPro" id="IPR036641">
    <property type="entry name" value="HPT_dom_sf"/>
</dbReference>
<dbReference type="SUPFAM" id="SSF47226">
    <property type="entry name" value="Histidine-containing phosphotransfer domain, HPT domain"/>
    <property type="match status" value="1"/>
</dbReference>
<dbReference type="SMART" id="SM00387">
    <property type="entry name" value="HATPase_c"/>
    <property type="match status" value="1"/>
</dbReference>
<keyword evidence="13" id="KW-0902">Two-component regulatory system</keyword>
<accession>A0AA37RW49</accession>
<dbReference type="Pfam" id="PF00072">
    <property type="entry name" value="Response_reg"/>
    <property type="match status" value="1"/>
</dbReference>
<evidence type="ECO:0000256" key="14">
    <source>
        <dbReference type="ARBA" id="ARBA00023136"/>
    </source>
</evidence>
<dbReference type="Pfam" id="PF00512">
    <property type="entry name" value="HisKA"/>
    <property type="match status" value="1"/>
</dbReference>
<dbReference type="InterPro" id="IPR011006">
    <property type="entry name" value="CheY-like_superfamily"/>
</dbReference>
<dbReference type="RefSeq" id="WP_095504187.1">
    <property type="nucleotide sequence ID" value="NZ_BSNC01000005.1"/>
</dbReference>
<reference evidence="23" key="2">
    <citation type="submission" date="2023-01" db="EMBL/GenBank/DDBJ databases">
        <title>Draft genome sequence of Paraferrimonas sedimenticola strain NBRC 101628.</title>
        <authorList>
            <person name="Sun Q."/>
            <person name="Mori K."/>
        </authorList>
    </citation>
    <scope>NUCLEOTIDE SEQUENCE</scope>
    <source>
        <strain evidence="23">NBRC 101628</strain>
    </source>
</reference>
<feature type="modified residue" description="4-aspartylphosphate" evidence="16">
    <location>
        <position position="729"/>
    </location>
</feature>
<keyword evidence="6 16" id="KW-0597">Phosphoprotein</keyword>
<keyword evidence="24" id="KW-1185">Reference proteome</keyword>
<comment type="caution">
    <text evidence="23">The sequence shown here is derived from an EMBL/GenBank/DDBJ whole genome shotgun (WGS) entry which is preliminary data.</text>
</comment>
<feature type="domain" description="Histidine kinase" evidence="19">
    <location>
        <begin position="296"/>
        <end position="517"/>
    </location>
</feature>
<evidence type="ECO:0000256" key="3">
    <source>
        <dbReference type="ARBA" id="ARBA00012438"/>
    </source>
</evidence>
<dbReference type="SMART" id="SM00304">
    <property type="entry name" value="HAMP"/>
    <property type="match status" value="1"/>
</dbReference>
<name>A0AA37RW49_9GAMM</name>
<dbReference type="PROSITE" id="PS50110">
    <property type="entry name" value="RESPONSE_REGULATORY"/>
    <property type="match status" value="1"/>
</dbReference>
<dbReference type="GO" id="GO:0005524">
    <property type="term" value="F:ATP binding"/>
    <property type="evidence" value="ECO:0007669"/>
    <property type="project" value="UniProtKB-KW"/>
</dbReference>
<evidence type="ECO:0000256" key="18">
    <source>
        <dbReference type="SAM" id="Phobius"/>
    </source>
</evidence>
<feature type="domain" description="HAMP" evidence="21">
    <location>
        <begin position="197"/>
        <end position="249"/>
    </location>
</feature>
<evidence type="ECO:0000256" key="15">
    <source>
        <dbReference type="PROSITE-ProRule" id="PRU00110"/>
    </source>
</evidence>
<protein>
    <recommendedName>
        <fullName evidence="3">histidine kinase</fullName>
        <ecNumber evidence="3">2.7.13.3</ecNumber>
    </recommendedName>
</protein>
<proteinExistence type="predicted"/>
<evidence type="ECO:0000256" key="11">
    <source>
        <dbReference type="ARBA" id="ARBA00022840"/>
    </source>
</evidence>
<evidence type="ECO:0000313" key="23">
    <source>
        <dbReference type="EMBL" id="GLP96875.1"/>
    </source>
</evidence>
<keyword evidence="5" id="KW-0997">Cell inner membrane</keyword>
<dbReference type="Gene3D" id="1.20.120.160">
    <property type="entry name" value="HPT domain"/>
    <property type="match status" value="1"/>
</dbReference>
<dbReference type="InterPro" id="IPR004358">
    <property type="entry name" value="Sig_transdc_His_kin-like_C"/>
</dbReference>
<evidence type="ECO:0000256" key="17">
    <source>
        <dbReference type="SAM" id="Coils"/>
    </source>
</evidence>
<dbReference type="Pfam" id="PF02518">
    <property type="entry name" value="HATPase_c"/>
    <property type="match status" value="1"/>
</dbReference>
<evidence type="ECO:0000259" key="22">
    <source>
        <dbReference type="PROSITE" id="PS50894"/>
    </source>
</evidence>
<reference evidence="23" key="1">
    <citation type="journal article" date="2014" name="Int. J. Syst. Evol. Microbiol.">
        <title>Complete genome sequence of Corynebacterium casei LMG S-19264T (=DSM 44701T), isolated from a smear-ripened cheese.</title>
        <authorList>
            <consortium name="US DOE Joint Genome Institute (JGI-PGF)"/>
            <person name="Walter F."/>
            <person name="Albersmeier A."/>
            <person name="Kalinowski J."/>
            <person name="Ruckert C."/>
        </authorList>
    </citation>
    <scope>NUCLEOTIDE SEQUENCE</scope>
    <source>
        <strain evidence="23">NBRC 101628</strain>
    </source>
</reference>
<evidence type="ECO:0000256" key="12">
    <source>
        <dbReference type="ARBA" id="ARBA00022989"/>
    </source>
</evidence>
<gene>
    <name evidence="23" type="primary">barA</name>
    <name evidence="23" type="ORF">GCM10007895_21810</name>
</gene>
<keyword evidence="14 18" id="KW-0472">Membrane</keyword>
<dbReference type="PROSITE" id="PS50109">
    <property type="entry name" value="HIS_KIN"/>
    <property type="match status" value="1"/>
</dbReference>
<feature type="domain" description="HPt" evidence="22">
    <location>
        <begin position="822"/>
        <end position="920"/>
    </location>
</feature>
<dbReference type="EC" id="2.7.13.3" evidence="3"/>
<dbReference type="GO" id="GO:0000155">
    <property type="term" value="F:phosphorelay sensor kinase activity"/>
    <property type="evidence" value="ECO:0007669"/>
    <property type="project" value="InterPro"/>
</dbReference>
<dbReference type="PANTHER" id="PTHR45339">
    <property type="entry name" value="HYBRID SIGNAL TRANSDUCTION HISTIDINE KINASE J"/>
    <property type="match status" value="1"/>
</dbReference>